<evidence type="ECO:0000256" key="4">
    <source>
        <dbReference type="ARBA" id="ARBA00023027"/>
    </source>
</evidence>
<dbReference type="GO" id="GO:0051707">
    <property type="term" value="P:response to other organism"/>
    <property type="evidence" value="ECO:0007669"/>
    <property type="project" value="UniProtKB-ARBA"/>
</dbReference>
<dbReference type="GO" id="GO:0043531">
    <property type="term" value="F:ADP binding"/>
    <property type="evidence" value="ECO:0007669"/>
    <property type="project" value="InterPro"/>
</dbReference>
<dbReference type="Pfam" id="PF23598">
    <property type="entry name" value="LRR_14"/>
    <property type="match status" value="1"/>
</dbReference>
<dbReference type="GO" id="GO:0007165">
    <property type="term" value="P:signal transduction"/>
    <property type="evidence" value="ECO:0007669"/>
    <property type="project" value="InterPro"/>
</dbReference>
<proteinExistence type="predicted"/>
<dbReference type="SMART" id="SM00255">
    <property type="entry name" value="TIR"/>
    <property type="match status" value="1"/>
</dbReference>
<dbReference type="FunFam" id="3.40.50.10140:FF:000007">
    <property type="entry name" value="Disease resistance protein (TIR-NBS-LRR class)"/>
    <property type="match status" value="1"/>
</dbReference>
<dbReference type="Gene3D" id="3.40.50.10140">
    <property type="entry name" value="Toll/interleukin-1 receptor homology (TIR) domain"/>
    <property type="match status" value="1"/>
</dbReference>
<organism evidence="6">
    <name type="scientific">Cucumis melo</name>
    <name type="common">Muskmelon</name>
    <dbReference type="NCBI Taxonomy" id="3656"/>
    <lineage>
        <taxon>Eukaryota</taxon>
        <taxon>Viridiplantae</taxon>
        <taxon>Streptophyta</taxon>
        <taxon>Embryophyta</taxon>
        <taxon>Tracheophyta</taxon>
        <taxon>Spermatophyta</taxon>
        <taxon>Magnoliopsida</taxon>
        <taxon>eudicotyledons</taxon>
        <taxon>Gunneridae</taxon>
        <taxon>Pentapetalae</taxon>
        <taxon>rosids</taxon>
        <taxon>fabids</taxon>
        <taxon>Cucurbitales</taxon>
        <taxon>Cucurbitaceae</taxon>
        <taxon>Benincaseae</taxon>
        <taxon>Cucumis</taxon>
    </lineage>
</organism>
<dbReference type="GO" id="GO:0006952">
    <property type="term" value="P:defense response"/>
    <property type="evidence" value="ECO:0007669"/>
    <property type="project" value="UniProtKB-KW"/>
</dbReference>
<dbReference type="Pfam" id="PF23282">
    <property type="entry name" value="WHD_ROQ1"/>
    <property type="match status" value="1"/>
</dbReference>
<dbReference type="PRINTS" id="PR00364">
    <property type="entry name" value="DISEASERSIST"/>
</dbReference>
<dbReference type="PANTHER" id="PTHR11017">
    <property type="entry name" value="LEUCINE-RICH REPEAT-CONTAINING PROTEIN"/>
    <property type="match status" value="1"/>
</dbReference>
<dbReference type="InterPro" id="IPR042197">
    <property type="entry name" value="Apaf_helical"/>
</dbReference>
<dbReference type="Pfam" id="PF00931">
    <property type="entry name" value="NB-ARC"/>
    <property type="match status" value="1"/>
</dbReference>
<dbReference type="InterPro" id="IPR000157">
    <property type="entry name" value="TIR_dom"/>
</dbReference>
<feature type="domain" description="TIR" evidence="5">
    <location>
        <begin position="1"/>
        <end position="142"/>
    </location>
</feature>
<dbReference type="InterPro" id="IPR035897">
    <property type="entry name" value="Toll_tir_struct_dom_sf"/>
</dbReference>
<evidence type="ECO:0000256" key="2">
    <source>
        <dbReference type="ARBA" id="ARBA00022737"/>
    </source>
</evidence>
<sequence length="1056" mass="120358">MTLRQRGINVFIDKKLSRGEEISSSLLEAIEESKVSIIVISESYASSSWCLNELVKIIMCNKLRGQVVLPIFYKVDPSEVGNQSGRFGEEFAKLEVRFSSDKMEAWKEALITVSHMSGWPVLQRDDEANLIQNIVQEVWKELDRATMQLDVAKYPVGIDIQVRNLLPHVMSNGTTMVGLYGIGGMGKTTLAKALYNKIADDFEGCCFLPNIREASNQYGGLVQLQRELLREILVDDSIKVSNLPRGVTIIRNRLYSKKILLILDDVDTREQLQALVGGHDWFGHGSKVIATTRNKQLLVTHGFDKMQSVVGLDYDEALELFSWHCFRNSHPLNDYLELSKRAVDYCKGLPLALEVLGSFLHSIDDPFNFKRILDEYEKYYLDKEIQDSLRISYDGLEDEVKEIFCYISCCFVREDINKVKMMLEACGCICLEKGITKLMNLSLLTIGRFNRVEMHDIIQQMGRTIHLSETSKSHKRKRLLIKDDAMNVLKGNKEARAVKVIKFNFPKPTELDIDSRAFEKVKNLVVLEVGNATSSKSTTLEYLPSSLRWMNWPQFPFSSLPPTYTMENLVELKLPYSSIKHFGQGYMSCERLKEINLTDSNFLVEIPDLSTAINLKYLDLVGCENLVKVHESIGSLNKLVALHLSSSVKGFEQFPSHLKLKSLKFLSMKNCRIDEWCPQFSEEMKSIEYLSIGYSIVTHQLSPTIGYLTSLKHLTLYYCKELTTLPSTIYRLSNLTSLIVLDSDLSTFPSLNHPSLPSSLFYLTKLRLVGCKITNLDFLETIVYVAPSLKELDLSENNFCRLPSCIINFKSLKYLYTMDCELLEEISKVPEGVICTSAAGCKSLARFPDNLADFISCGNSAECCKGGELKQLVLMNCDIPDWYRYKSMNDSLTFFLPADYPSWKWKALFAPCVKFEVTNDDWFQKLECKVFINDIQVWSSEEVYPNQKERSGMFGKVSPGEYMWLIVLDPHTHFQSYSDDIMDRRSPKIIDLNQPSFGINSSQSILGKITVSFQVTPWYKDVDVMPPKFNIQIGIITNNIDSKGSYKSTSKLDMKN</sequence>
<dbReference type="PROSITE" id="PS50104">
    <property type="entry name" value="TIR"/>
    <property type="match status" value="1"/>
</dbReference>
<accession>A0A9I9CIX0</accession>
<dbReference type="AlphaFoldDB" id="A0A9I9CIX0"/>
<evidence type="ECO:0000313" key="6">
    <source>
        <dbReference type="EnsemblPlants" id="MELO3C004288.2.1"/>
    </source>
</evidence>
<dbReference type="PANTHER" id="PTHR11017:SF570">
    <property type="entry name" value="DISEASE RESISTANCE PROTEIN (TIR-NBS CLASS)-RELATED"/>
    <property type="match status" value="1"/>
</dbReference>
<dbReference type="InterPro" id="IPR044974">
    <property type="entry name" value="Disease_R_plants"/>
</dbReference>
<reference evidence="6" key="1">
    <citation type="submission" date="2023-03" db="UniProtKB">
        <authorList>
            <consortium name="EnsemblPlants"/>
        </authorList>
    </citation>
    <scope>IDENTIFICATION</scope>
</reference>
<protein>
    <recommendedName>
        <fullName evidence="5">TIR domain-containing protein</fullName>
    </recommendedName>
</protein>
<dbReference type="Gramene" id="MELO3C004288.2.1">
    <property type="protein sequence ID" value="MELO3C004288.2.1"/>
    <property type="gene ID" value="MELO3C004288.2"/>
</dbReference>
<dbReference type="Pfam" id="PF01582">
    <property type="entry name" value="TIR"/>
    <property type="match status" value="1"/>
</dbReference>
<keyword evidence="4" id="KW-0520">NAD</keyword>
<dbReference type="InterPro" id="IPR058192">
    <property type="entry name" value="WHD_ROQ1-like"/>
</dbReference>
<dbReference type="SUPFAM" id="SSF52540">
    <property type="entry name" value="P-loop containing nucleoside triphosphate hydrolases"/>
    <property type="match status" value="1"/>
</dbReference>
<evidence type="ECO:0000256" key="1">
    <source>
        <dbReference type="ARBA" id="ARBA00022614"/>
    </source>
</evidence>
<name>A0A9I9CIX0_CUCME</name>
<dbReference type="EnsemblPlants" id="MELO3C004288.2.1">
    <property type="protein sequence ID" value="MELO3C004288.2.1"/>
    <property type="gene ID" value="MELO3C004288.2"/>
</dbReference>
<dbReference type="Gene3D" id="3.80.10.10">
    <property type="entry name" value="Ribonuclease Inhibitor"/>
    <property type="match status" value="2"/>
</dbReference>
<evidence type="ECO:0000256" key="3">
    <source>
        <dbReference type="ARBA" id="ARBA00022821"/>
    </source>
</evidence>
<dbReference type="InterPro" id="IPR055414">
    <property type="entry name" value="LRR_R13L4/SHOC2-like"/>
</dbReference>
<evidence type="ECO:0000259" key="5">
    <source>
        <dbReference type="PROSITE" id="PS50104"/>
    </source>
</evidence>
<dbReference type="Gene3D" id="1.10.8.430">
    <property type="entry name" value="Helical domain of apoptotic protease-activating factors"/>
    <property type="match status" value="1"/>
</dbReference>
<dbReference type="InterPro" id="IPR032675">
    <property type="entry name" value="LRR_dom_sf"/>
</dbReference>
<dbReference type="SUPFAM" id="SSF52058">
    <property type="entry name" value="L domain-like"/>
    <property type="match status" value="1"/>
</dbReference>
<dbReference type="Gene3D" id="3.40.50.300">
    <property type="entry name" value="P-loop containing nucleotide triphosphate hydrolases"/>
    <property type="match status" value="1"/>
</dbReference>
<keyword evidence="3" id="KW-0611">Plant defense</keyword>
<dbReference type="InterPro" id="IPR002182">
    <property type="entry name" value="NB-ARC"/>
</dbReference>
<keyword evidence="1" id="KW-0433">Leucine-rich repeat</keyword>
<dbReference type="InterPro" id="IPR027417">
    <property type="entry name" value="P-loop_NTPase"/>
</dbReference>
<keyword evidence="2" id="KW-0677">Repeat</keyword>
<dbReference type="SUPFAM" id="SSF52200">
    <property type="entry name" value="Toll/Interleukin receptor TIR domain"/>
    <property type="match status" value="1"/>
</dbReference>